<evidence type="ECO:0000256" key="1">
    <source>
        <dbReference type="ARBA" id="ARBA00023002"/>
    </source>
</evidence>
<dbReference type="Gene3D" id="2.30.110.10">
    <property type="entry name" value="Electron Transport, Fmn-binding Protein, Chain A"/>
    <property type="match status" value="1"/>
</dbReference>
<evidence type="ECO:0000313" key="6">
    <source>
        <dbReference type="Proteomes" id="UP000235114"/>
    </source>
</evidence>
<dbReference type="EMBL" id="PGVD01000057">
    <property type="protein sequence ID" value="PLR92527.1"/>
    <property type="molecule type" value="Genomic_DNA"/>
</dbReference>
<protein>
    <recommendedName>
        <fullName evidence="2">Flavin reductase like domain-containing protein</fullName>
    </recommendedName>
</protein>
<proteinExistence type="predicted"/>
<dbReference type="EMBL" id="PGVA01000049">
    <property type="protein sequence ID" value="PLR80579.1"/>
    <property type="molecule type" value="Genomic_DNA"/>
</dbReference>
<sequence>MDPDVQCNKEEPGMQEVMEKFKESMGRLAAGVTVVTTEVDGRPWGTTVSACCSISMDPPMLMVSLFTKNASTEAIKEQQQFGVSILSDEQTSIAKAGAKPGAPKFFEDFVERDSAEKTYIVKNALAHVHCKVDKTVVAGDHTIFIGLVENVNLGEFKQPLLYFHREFGSFTTGTERKETVV</sequence>
<reference evidence="3 5" key="1">
    <citation type="submission" date="2017-11" db="EMBL/GenBank/DDBJ databases">
        <title>Comparitive Functional Genomics of Dry Heat Resistant strains isolated from the Viking Spacecraft.</title>
        <authorList>
            <person name="Seuylemezian A."/>
            <person name="Cooper K."/>
            <person name="Vaishampayan P."/>
        </authorList>
    </citation>
    <scope>NUCLEOTIDE SEQUENCE [LARGE SCALE GENOMIC DNA]</scope>
    <source>
        <strain evidence="3 5">M4.6</strain>
    </source>
</reference>
<accession>A0A2N5GI45</accession>
<keyword evidence="6" id="KW-1185">Reference proteome</keyword>
<dbReference type="InterPro" id="IPR012349">
    <property type="entry name" value="Split_barrel_FMN-bd"/>
</dbReference>
<name>A0A2N5GI45_9BACI</name>
<evidence type="ECO:0000313" key="4">
    <source>
        <dbReference type="EMBL" id="PLR92527.1"/>
    </source>
</evidence>
<dbReference type="GO" id="GO:0010181">
    <property type="term" value="F:FMN binding"/>
    <property type="evidence" value="ECO:0007669"/>
    <property type="project" value="InterPro"/>
</dbReference>
<dbReference type="OrthoDB" id="9792858at2"/>
<dbReference type="InterPro" id="IPR002563">
    <property type="entry name" value="Flavin_Rdtase-like_dom"/>
</dbReference>
<dbReference type="SUPFAM" id="SSF50475">
    <property type="entry name" value="FMN-binding split barrel"/>
    <property type="match status" value="1"/>
</dbReference>
<dbReference type="AlphaFoldDB" id="A0A2N5GI45"/>
<dbReference type="PANTHER" id="PTHR30466:SF1">
    <property type="entry name" value="FMN REDUCTASE (NADH) RUTF"/>
    <property type="match status" value="1"/>
</dbReference>
<reference evidence="4 6" key="2">
    <citation type="submission" date="2017-12" db="EMBL/GenBank/DDBJ databases">
        <title>Comparative Functional Genomics of Dry Heat Resistant strains isolated from the Viking Spacecraft.</title>
        <authorList>
            <person name="Seuylemezian A."/>
            <person name="Cooper K."/>
            <person name="Vaishampayan P."/>
        </authorList>
    </citation>
    <scope>NUCLEOTIDE SEQUENCE [LARGE SCALE GENOMIC DNA]</scope>
    <source>
        <strain evidence="4 6">ATCC 29669</strain>
    </source>
</reference>
<organism evidence="3 5">
    <name type="scientific">Bacillus canaveralius</name>
    <dbReference type="NCBI Taxonomy" id="1403243"/>
    <lineage>
        <taxon>Bacteria</taxon>
        <taxon>Bacillati</taxon>
        <taxon>Bacillota</taxon>
        <taxon>Bacilli</taxon>
        <taxon>Bacillales</taxon>
        <taxon>Bacillaceae</taxon>
        <taxon>Bacillus</taxon>
    </lineage>
</organism>
<feature type="domain" description="Flavin reductase like" evidence="2">
    <location>
        <begin position="25"/>
        <end position="169"/>
    </location>
</feature>
<dbReference type="InterPro" id="IPR050268">
    <property type="entry name" value="NADH-dep_flavin_reductase"/>
</dbReference>
<dbReference type="PANTHER" id="PTHR30466">
    <property type="entry name" value="FLAVIN REDUCTASE"/>
    <property type="match status" value="1"/>
</dbReference>
<gene>
    <name evidence="3" type="ORF">CU635_17955</name>
    <name evidence="4" type="ORF">CVD25_18710</name>
</gene>
<dbReference type="SMART" id="SM00903">
    <property type="entry name" value="Flavin_Reduct"/>
    <property type="match status" value="1"/>
</dbReference>
<evidence type="ECO:0000259" key="2">
    <source>
        <dbReference type="SMART" id="SM00903"/>
    </source>
</evidence>
<dbReference type="Pfam" id="PF01613">
    <property type="entry name" value="Flavin_Reduct"/>
    <property type="match status" value="1"/>
</dbReference>
<dbReference type="GO" id="GO:0042602">
    <property type="term" value="F:riboflavin reductase (NADPH) activity"/>
    <property type="evidence" value="ECO:0007669"/>
    <property type="project" value="TreeGrafter"/>
</dbReference>
<comment type="caution">
    <text evidence="3">The sequence shown here is derived from an EMBL/GenBank/DDBJ whole genome shotgun (WGS) entry which is preliminary data.</text>
</comment>
<dbReference type="Proteomes" id="UP000234951">
    <property type="component" value="Unassembled WGS sequence"/>
</dbReference>
<evidence type="ECO:0000313" key="3">
    <source>
        <dbReference type="EMBL" id="PLR80579.1"/>
    </source>
</evidence>
<dbReference type="Proteomes" id="UP000235114">
    <property type="component" value="Unassembled WGS sequence"/>
</dbReference>
<evidence type="ECO:0000313" key="5">
    <source>
        <dbReference type="Proteomes" id="UP000234951"/>
    </source>
</evidence>
<keyword evidence="1" id="KW-0560">Oxidoreductase</keyword>